<proteinExistence type="predicted"/>
<keyword evidence="2" id="KW-1185">Reference proteome</keyword>
<comment type="caution">
    <text evidence="1">The sequence shown here is derived from an EMBL/GenBank/DDBJ whole genome shotgun (WGS) entry which is preliminary data.</text>
</comment>
<evidence type="ECO:0000313" key="1">
    <source>
        <dbReference type="EMBL" id="KAH3885421.1"/>
    </source>
</evidence>
<reference evidence="1" key="2">
    <citation type="submission" date="2020-11" db="EMBL/GenBank/DDBJ databases">
        <authorList>
            <person name="McCartney M.A."/>
            <person name="Auch B."/>
            <person name="Kono T."/>
            <person name="Mallez S."/>
            <person name="Becker A."/>
            <person name="Gohl D.M."/>
            <person name="Silverstein K.A.T."/>
            <person name="Koren S."/>
            <person name="Bechman K.B."/>
            <person name="Herman A."/>
            <person name="Abrahante J.E."/>
            <person name="Garbe J."/>
        </authorList>
    </citation>
    <scope>NUCLEOTIDE SEQUENCE</scope>
    <source>
        <strain evidence="1">Duluth1</strain>
        <tissue evidence="1">Whole animal</tissue>
    </source>
</reference>
<gene>
    <name evidence="1" type="ORF">DPMN_009414</name>
</gene>
<sequence length="52" mass="6095">MEKSCNRKMLHIELIHDRNKSTDNCERVKDGESANVMGVGLVSQLFRLHYYQ</sequence>
<accession>A0A9D4RY20</accession>
<name>A0A9D4RY20_DREPO</name>
<evidence type="ECO:0000313" key="2">
    <source>
        <dbReference type="Proteomes" id="UP000828390"/>
    </source>
</evidence>
<reference evidence="1" key="1">
    <citation type="journal article" date="2019" name="bioRxiv">
        <title>The Genome of the Zebra Mussel, Dreissena polymorpha: A Resource for Invasive Species Research.</title>
        <authorList>
            <person name="McCartney M.A."/>
            <person name="Auch B."/>
            <person name="Kono T."/>
            <person name="Mallez S."/>
            <person name="Zhang Y."/>
            <person name="Obille A."/>
            <person name="Becker A."/>
            <person name="Abrahante J.E."/>
            <person name="Garbe J."/>
            <person name="Badalamenti J.P."/>
            <person name="Herman A."/>
            <person name="Mangelson H."/>
            <person name="Liachko I."/>
            <person name="Sullivan S."/>
            <person name="Sone E.D."/>
            <person name="Koren S."/>
            <person name="Silverstein K.A.T."/>
            <person name="Beckman K.B."/>
            <person name="Gohl D.M."/>
        </authorList>
    </citation>
    <scope>NUCLEOTIDE SEQUENCE</scope>
    <source>
        <strain evidence="1">Duluth1</strain>
        <tissue evidence="1">Whole animal</tissue>
    </source>
</reference>
<protein>
    <submittedName>
        <fullName evidence="1">Uncharacterized protein</fullName>
    </submittedName>
</protein>
<dbReference type="EMBL" id="JAIWYP010000001">
    <property type="protein sequence ID" value="KAH3885421.1"/>
    <property type="molecule type" value="Genomic_DNA"/>
</dbReference>
<dbReference type="Proteomes" id="UP000828390">
    <property type="component" value="Unassembled WGS sequence"/>
</dbReference>
<dbReference type="AlphaFoldDB" id="A0A9D4RY20"/>
<organism evidence="1 2">
    <name type="scientific">Dreissena polymorpha</name>
    <name type="common">Zebra mussel</name>
    <name type="synonym">Mytilus polymorpha</name>
    <dbReference type="NCBI Taxonomy" id="45954"/>
    <lineage>
        <taxon>Eukaryota</taxon>
        <taxon>Metazoa</taxon>
        <taxon>Spiralia</taxon>
        <taxon>Lophotrochozoa</taxon>
        <taxon>Mollusca</taxon>
        <taxon>Bivalvia</taxon>
        <taxon>Autobranchia</taxon>
        <taxon>Heteroconchia</taxon>
        <taxon>Euheterodonta</taxon>
        <taxon>Imparidentia</taxon>
        <taxon>Neoheterodontei</taxon>
        <taxon>Myida</taxon>
        <taxon>Dreissenoidea</taxon>
        <taxon>Dreissenidae</taxon>
        <taxon>Dreissena</taxon>
    </lineage>
</organism>